<dbReference type="Proteomes" id="UP000194632">
    <property type="component" value="Unassembled WGS sequence"/>
</dbReference>
<accession>A0A243QC84</accession>
<feature type="region of interest" description="Disordered" evidence="1">
    <location>
        <begin position="237"/>
        <end position="274"/>
    </location>
</feature>
<protein>
    <submittedName>
        <fullName evidence="2">Uncharacterized protein</fullName>
    </submittedName>
</protein>
<proteinExistence type="predicted"/>
<evidence type="ECO:0000256" key="1">
    <source>
        <dbReference type="SAM" id="MobiDB-lite"/>
    </source>
</evidence>
<reference evidence="2 3" key="1">
    <citation type="submission" date="2017-05" db="EMBL/GenBank/DDBJ databases">
        <title>Biotechnological potential of actinobacteria isolated from South African environments.</title>
        <authorList>
            <person name="Le Roes-Hill M."/>
            <person name="Prins A."/>
            <person name="Durrell K.A."/>
        </authorList>
    </citation>
    <scope>NUCLEOTIDE SEQUENCE [LARGE SCALE GENOMIC DNA]</scope>
    <source>
        <strain evidence="2">BS2</strain>
    </source>
</reference>
<dbReference type="STRING" id="417102.CA982_10345"/>
<name>A0A243QC84_9ACTN</name>
<evidence type="ECO:0000313" key="3">
    <source>
        <dbReference type="Proteomes" id="UP000194632"/>
    </source>
</evidence>
<dbReference type="EMBL" id="NGFO01000010">
    <property type="protein sequence ID" value="OUC78928.1"/>
    <property type="molecule type" value="Genomic_DNA"/>
</dbReference>
<sequence>MMAFAGTGCATSDAPLEQSVTFSSQSASSTVAPQDYRYPSETAGPYNVVWSASEGIDLHSRPAELARAYVESCQLSVFGRQATYPGAVAAAPEPSVVNRVGCLFAPKRPEGWFPALSGTMYAHIAEIRASERELSARGCSLRSGRAEVRTGEPESAYLSAYEFSFTAKLPPNAVDPRSNIPRTAAPGTGTRAPQFDVFYPWKFDAVPWGIRPPPQPPFNERPCSRWAAGMLDRIPAYSGQSPFAPDGSSAELVPKLSGEQGFPTLPQSPAWPEP</sequence>
<evidence type="ECO:0000313" key="2">
    <source>
        <dbReference type="EMBL" id="OUC78928.1"/>
    </source>
</evidence>
<keyword evidence="3" id="KW-1185">Reference proteome</keyword>
<organism evidence="2 3">
    <name type="scientific">Gordonia lacunae</name>
    <dbReference type="NCBI Taxonomy" id="417102"/>
    <lineage>
        <taxon>Bacteria</taxon>
        <taxon>Bacillati</taxon>
        <taxon>Actinomycetota</taxon>
        <taxon>Actinomycetes</taxon>
        <taxon>Mycobacteriales</taxon>
        <taxon>Gordoniaceae</taxon>
        <taxon>Gordonia</taxon>
    </lineage>
</organism>
<dbReference type="AlphaFoldDB" id="A0A243QC84"/>
<comment type="caution">
    <text evidence="2">The sequence shown here is derived from an EMBL/GenBank/DDBJ whole genome shotgun (WGS) entry which is preliminary data.</text>
</comment>
<gene>
    <name evidence="2" type="ORF">CA982_10345</name>
</gene>